<feature type="region of interest" description="Disordered" evidence="4">
    <location>
        <begin position="1"/>
        <end position="152"/>
    </location>
</feature>
<dbReference type="SUPFAM" id="SSF46934">
    <property type="entry name" value="UBA-like"/>
    <property type="match status" value="1"/>
</dbReference>
<keyword evidence="8" id="KW-1185">Reference proteome</keyword>
<evidence type="ECO:0000259" key="6">
    <source>
        <dbReference type="PROSITE" id="PS51194"/>
    </source>
</evidence>
<dbReference type="Pfam" id="PF00271">
    <property type="entry name" value="Helicase_C"/>
    <property type="match status" value="1"/>
</dbReference>
<dbReference type="InterPro" id="IPR014001">
    <property type="entry name" value="Helicase_ATP-bd"/>
</dbReference>
<feature type="domain" description="Helicase ATP-binding" evidence="5">
    <location>
        <begin position="493"/>
        <end position="669"/>
    </location>
</feature>
<reference evidence="8" key="1">
    <citation type="journal article" date="2014" name="Genome Announc.">
        <title>Genome sequence and annotation of Acremonium chrysogenum, producer of the beta-lactam antibiotic cephalosporin C.</title>
        <authorList>
            <person name="Terfehr D."/>
            <person name="Dahlmann T.A."/>
            <person name="Specht T."/>
            <person name="Zadra I."/>
            <person name="Kuernsteiner H."/>
            <person name="Kueck U."/>
        </authorList>
    </citation>
    <scope>NUCLEOTIDE SEQUENCE [LARGE SCALE GENOMIC DNA]</scope>
    <source>
        <strain evidence="8">ATCC 11550 / CBS 779.69 / DSM 880 / IAM 14645 / JCM 23072 / IMI 49137</strain>
    </source>
</reference>
<dbReference type="CDD" id="cd18793">
    <property type="entry name" value="SF2_C_SNF"/>
    <property type="match status" value="1"/>
</dbReference>
<dbReference type="HOGENOM" id="CLU_000315_16_2_1"/>
<dbReference type="Gene3D" id="3.40.50.10810">
    <property type="entry name" value="Tandem AAA-ATPase domain"/>
    <property type="match status" value="1"/>
</dbReference>
<feature type="compositionally biased region" description="Basic and acidic residues" evidence="4">
    <location>
        <begin position="441"/>
        <end position="450"/>
    </location>
</feature>
<dbReference type="OrthoDB" id="5857104at2759"/>
<dbReference type="PROSITE" id="PS51192">
    <property type="entry name" value="HELICASE_ATP_BIND_1"/>
    <property type="match status" value="1"/>
</dbReference>
<feature type="compositionally biased region" description="Low complexity" evidence="4">
    <location>
        <begin position="77"/>
        <end position="88"/>
    </location>
</feature>
<feature type="region of interest" description="Disordered" evidence="4">
    <location>
        <begin position="441"/>
        <end position="462"/>
    </location>
</feature>
<keyword evidence="1" id="KW-0547">Nucleotide-binding</keyword>
<dbReference type="SMART" id="SM00490">
    <property type="entry name" value="HELICc"/>
    <property type="match status" value="1"/>
</dbReference>
<gene>
    <name evidence="7" type="ORF">ACRE_033990</name>
</gene>
<proteinExistence type="predicted"/>
<feature type="domain" description="Helicase C-terminal" evidence="6">
    <location>
        <begin position="863"/>
        <end position="1024"/>
    </location>
</feature>
<feature type="region of interest" description="Disordered" evidence="4">
    <location>
        <begin position="212"/>
        <end position="308"/>
    </location>
</feature>
<protein>
    <submittedName>
        <fullName evidence="7">ATP-dependent helicase-like protein</fullName>
    </submittedName>
</protein>
<evidence type="ECO:0000259" key="5">
    <source>
        <dbReference type="PROSITE" id="PS51192"/>
    </source>
</evidence>
<dbReference type="InterPro" id="IPR001650">
    <property type="entry name" value="Helicase_C-like"/>
</dbReference>
<comment type="caution">
    <text evidence="7">The sequence shown here is derived from an EMBL/GenBank/DDBJ whole genome shotgun (WGS) entry which is preliminary data.</text>
</comment>
<feature type="compositionally biased region" description="Polar residues" evidence="4">
    <location>
        <begin position="219"/>
        <end position="230"/>
    </location>
</feature>
<dbReference type="InterPro" id="IPR000330">
    <property type="entry name" value="SNF2_N"/>
</dbReference>
<keyword evidence="3" id="KW-0067">ATP-binding</keyword>
<dbReference type="InterPro" id="IPR027417">
    <property type="entry name" value="P-loop_NTPase"/>
</dbReference>
<accession>A0A086T8Y2</accession>
<dbReference type="SMART" id="SM00487">
    <property type="entry name" value="DEXDc"/>
    <property type="match status" value="1"/>
</dbReference>
<evidence type="ECO:0000256" key="4">
    <source>
        <dbReference type="SAM" id="MobiDB-lite"/>
    </source>
</evidence>
<dbReference type="InterPro" id="IPR009060">
    <property type="entry name" value="UBA-like_sf"/>
</dbReference>
<dbReference type="AlphaFoldDB" id="A0A086T8Y2"/>
<sequence length="1039" mass="116866">MGPSSSPLPIRHANSLPRQPSLSRAPVYMDEFDDELAGDTIPCSPGAMLRHDQTTQPTQILGRPPALDSSSPPPSRSPSVVEVPASSPFQVKENRPSIGSRLAPAGTVFRPPPRPQPQARTNSNKRPADDPISLISDDEDDLTPPRGDIRPTAFRAHISSFSYKPEEDQKEKMLKEKLRQIYDVFGHKRCTAEQARQALKHNGNDVERAIEWLERQPGRPSSKNLTQPTTGGRRLVTKASLQARPSHKASSTSSRTTSRDDSPRSPEKQQPSKRRRLIQGRRNPTTPSPTKSFTRPPPPSSDDPLIVDLVDNDKDDAYKADRSPTPDDDSISKVLDYINTSTAKELAAMTGMKESYLQPIIDKRPFASLEQARNVAAPKKPGAKKGNRIAVGEGIVDAVEVFLNAVEAIDHVVAECEKKAKLVKGVMDTWDVNSFGYDKRSGRSTPDHELPPTPTSLASNTKFCRPPIPKQPALMDGHCQMKPFQLFGLNWMSLLHTYDIGCILADEMGLGKTCQVISFISHLVESFDSRMGSDSERPWPNLIVVPPSTYNNWLAEFEKFAPDLSVIGYRGSQAERMEIAYEVSEAPEEYHVVLGTYSQINGEQDIDSVNSMGLHAAIFDEGHKMKNPETKIYKDLRRLQTDWKMLLTGTPVQNNLLEMTALLNFINPKMLDGYMHHINYMFSQKVSIRDVSNGAFLYSERVNRARTILEPFILQRRKDQVLSDMVQKVNRVMLCDMPEAHKSVYDEYEATFRMEPSLRAARARATGRGNDQNNIWMQLRKAAIHPLLFRRHFTDEKVQKMGKILMDSVPQSELHQPNLDHLIQELKNSSDFELHLWCRDYPRLLGKFDYPPEAEVDSGKVRKLLELVEEYQKNGDRVLVFSKFSRMVELLREVLATKDIDHRVLVGSTAVGERQAMIDEFNSNPDIPVFLLTTGAGGTGINLTSANKVIIFDQSDNPQDDIQAENRAHRLGQRRDVEILRLISRGTVEELIHKACQKKIELANKVTGVELEEQDGAEAEKNMEAEVRKMMMGEQMTPP</sequence>
<organism evidence="7 8">
    <name type="scientific">Hapsidospora chrysogenum (strain ATCC 11550 / CBS 779.69 / DSM 880 / IAM 14645 / JCM 23072 / IMI 49137)</name>
    <name type="common">Acremonium chrysogenum</name>
    <dbReference type="NCBI Taxonomy" id="857340"/>
    <lineage>
        <taxon>Eukaryota</taxon>
        <taxon>Fungi</taxon>
        <taxon>Dikarya</taxon>
        <taxon>Ascomycota</taxon>
        <taxon>Pezizomycotina</taxon>
        <taxon>Sordariomycetes</taxon>
        <taxon>Hypocreomycetidae</taxon>
        <taxon>Hypocreales</taxon>
        <taxon>Bionectriaceae</taxon>
        <taxon>Hapsidospora</taxon>
    </lineage>
</organism>
<dbReference type="PANTHER" id="PTHR10799">
    <property type="entry name" value="SNF2/RAD54 HELICASE FAMILY"/>
    <property type="match status" value="1"/>
</dbReference>
<dbReference type="GO" id="GO:0004386">
    <property type="term" value="F:helicase activity"/>
    <property type="evidence" value="ECO:0007669"/>
    <property type="project" value="UniProtKB-KW"/>
</dbReference>
<dbReference type="STRING" id="857340.A0A086T8Y2"/>
<evidence type="ECO:0000313" key="8">
    <source>
        <dbReference type="Proteomes" id="UP000029964"/>
    </source>
</evidence>
<dbReference type="Pfam" id="PF00176">
    <property type="entry name" value="SNF2-rel_dom"/>
    <property type="match status" value="1"/>
</dbReference>
<feature type="compositionally biased region" description="Basic and acidic residues" evidence="4">
    <location>
        <begin position="257"/>
        <end position="267"/>
    </location>
</feature>
<dbReference type="EMBL" id="JPKY01000027">
    <property type="protein sequence ID" value="KFH45814.1"/>
    <property type="molecule type" value="Genomic_DNA"/>
</dbReference>
<evidence type="ECO:0000256" key="2">
    <source>
        <dbReference type="ARBA" id="ARBA00022801"/>
    </source>
</evidence>
<dbReference type="GO" id="GO:0005524">
    <property type="term" value="F:ATP binding"/>
    <property type="evidence" value="ECO:0007669"/>
    <property type="project" value="InterPro"/>
</dbReference>
<feature type="compositionally biased region" description="Polar residues" evidence="4">
    <location>
        <begin position="282"/>
        <end position="293"/>
    </location>
</feature>
<dbReference type="SUPFAM" id="SSF52540">
    <property type="entry name" value="P-loop containing nucleoside triphosphate hydrolases"/>
    <property type="match status" value="2"/>
</dbReference>
<evidence type="ECO:0000313" key="7">
    <source>
        <dbReference type="EMBL" id="KFH45814.1"/>
    </source>
</evidence>
<name>A0A086T8Y2_HAPC1</name>
<dbReference type="GO" id="GO:0016787">
    <property type="term" value="F:hydrolase activity"/>
    <property type="evidence" value="ECO:0007669"/>
    <property type="project" value="UniProtKB-KW"/>
</dbReference>
<dbReference type="PROSITE" id="PS51194">
    <property type="entry name" value="HELICASE_CTER"/>
    <property type="match status" value="1"/>
</dbReference>
<dbReference type="InterPro" id="IPR049730">
    <property type="entry name" value="SNF2/RAD54-like_C"/>
</dbReference>
<evidence type="ECO:0000256" key="3">
    <source>
        <dbReference type="ARBA" id="ARBA00022840"/>
    </source>
</evidence>
<keyword evidence="7" id="KW-0347">Helicase</keyword>
<dbReference type="Proteomes" id="UP000029964">
    <property type="component" value="Unassembled WGS sequence"/>
</dbReference>
<keyword evidence="2" id="KW-0378">Hydrolase</keyword>
<dbReference type="Gene3D" id="3.40.50.300">
    <property type="entry name" value="P-loop containing nucleotide triphosphate hydrolases"/>
    <property type="match status" value="2"/>
</dbReference>
<dbReference type="Gene3D" id="1.10.8.10">
    <property type="entry name" value="DNA helicase RuvA subunit, C-terminal domain"/>
    <property type="match status" value="1"/>
</dbReference>
<dbReference type="InterPro" id="IPR038718">
    <property type="entry name" value="SNF2-like_sf"/>
</dbReference>
<evidence type="ECO:0000256" key="1">
    <source>
        <dbReference type="ARBA" id="ARBA00022741"/>
    </source>
</evidence>